<keyword evidence="1" id="KW-0732">Signal</keyword>
<organism evidence="2 3">
    <name type="scientific">Caenorhabditis angaria</name>
    <dbReference type="NCBI Taxonomy" id="860376"/>
    <lineage>
        <taxon>Eukaryota</taxon>
        <taxon>Metazoa</taxon>
        <taxon>Ecdysozoa</taxon>
        <taxon>Nematoda</taxon>
        <taxon>Chromadorea</taxon>
        <taxon>Rhabditida</taxon>
        <taxon>Rhabditina</taxon>
        <taxon>Rhabditomorpha</taxon>
        <taxon>Rhabditoidea</taxon>
        <taxon>Rhabditidae</taxon>
        <taxon>Peloderinae</taxon>
        <taxon>Caenorhabditis</taxon>
    </lineage>
</organism>
<gene>
    <name evidence="2" type="ORF">CAMP_LOCUS13139</name>
</gene>
<accession>A0A9P1IUM7</accession>
<feature type="chain" id="PRO_5040306094" description="C-type lectin domain-containing protein" evidence="1">
    <location>
        <begin position="19"/>
        <end position="187"/>
    </location>
</feature>
<evidence type="ECO:0000313" key="3">
    <source>
        <dbReference type="Proteomes" id="UP001152747"/>
    </source>
</evidence>
<keyword evidence="3" id="KW-1185">Reference proteome</keyword>
<dbReference type="EMBL" id="CANHGI010000005">
    <property type="protein sequence ID" value="CAI5450502.1"/>
    <property type="molecule type" value="Genomic_DNA"/>
</dbReference>
<protein>
    <recommendedName>
        <fullName evidence="4">C-type lectin domain-containing protein</fullName>
    </recommendedName>
</protein>
<dbReference type="AlphaFoldDB" id="A0A9P1IUM7"/>
<proteinExistence type="predicted"/>
<comment type="caution">
    <text evidence="2">The sequence shown here is derived from an EMBL/GenBank/DDBJ whole genome shotgun (WGS) entry which is preliminary data.</text>
</comment>
<feature type="signal peptide" evidence="1">
    <location>
        <begin position="1"/>
        <end position="18"/>
    </location>
</feature>
<dbReference type="PANTHER" id="PTHR23124">
    <property type="entry name" value="C-TYPE LECTIN DOMAIN-CONTAINING PROTEIN-RELATED-RELATED"/>
    <property type="match status" value="1"/>
</dbReference>
<dbReference type="SUPFAM" id="SSF56436">
    <property type="entry name" value="C-type lectin-like"/>
    <property type="match status" value="1"/>
</dbReference>
<dbReference type="InterPro" id="IPR016186">
    <property type="entry name" value="C-type_lectin-like/link_sf"/>
</dbReference>
<evidence type="ECO:0000313" key="2">
    <source>
        <dbReference type="EMBL" id="CAI5450502.1"/>
    </source>
</evidence>
<sequence length="187" mass="20897">MNRKGFAFLLIICHSSEACVTSCDPGFVPIQRTPNAANKCTSKFCLKIVGSSDALSNSDAEDLCSRDGAKLAMFESLDEQNLFSEYLQPKVHILIDGVRRAECIFPEDLKDTEKCSPQRAFMALHEGTDPTFTFNNWYIYNPNHNYVTIDERCLMLVDGRETGDVSCNALPNNQYGAYKALCGKFPN</sequence>
<name>A0A9P1IUM7_9PELO</name>
<dbReference type="Proteomes" id="UP001152747">
    <property type="component" value="Unassembled WGS sequence"/>
</dbReference>
<dbReference type="Gene3D" id="3.10.100.10">
    <property type="entry name" value="Mannose-Binding Protein A, subunit A"/>
    <property type="match status" value="1"/>
</dbReference>
<evidence type="ECO:0008006" key="4">
    <source>
        <dbReference type="Google" id="ProtNLM"/>
    </source>
</evidence>
<evidence type="ECO:0000256" key="1">
    <source>
        <dbReference type="SAM" id="SignalP"/>
    </source>
</evidence>
<dbReference type="InterPro" id="IPR016187">
    <property type="entry name" value="CTDL_fold"/>
</dbReference>
<reference evidence="2" key="1">
    <citation type="submission" date="2022-11" db="EMBL/GenBank/DDBJ databases">
        <authorList>
            <person name="Kikuchi T."/>
        </authorList>
    </citation>
    <scope>NUCLEOTIDE SEQUENCE</scope>
    <source>
        <strain evidence="2">PS1010</strain>
    </source>
</reference>